<organism evidence="1 2">
    <name type="scientific">Paratrimastix pyriformis</name>
    <dbReference type="NCBI Taxonomy" id="342808"/>
    <lineage>
        <taxon>Eukaryota</taxon>
        <taxon>Metamonada</taxon>
        <taxon>Preaxostyla</taxon>
        <taxon>Paratrimastigidae</taxon>
        <taxon>Paratrimastix</taxon>
    </lineage>
</organism>
<evidence type="ECO:0000313" key="1">
    <source>
        <dbReference type="EMBL" id="KAJ4456367.1"/>
    </source>
</evidence>
<gene>
    <name evidence="1" type="ORF">PAPYR_8406</name>
</gene>
<reference evidence="1" key="1">
    <citation type="journal article" date="2022" name="bioRxiv">
        <title>Genomics of Preaxostyla Flagellates Illuminates Evolutionary Transitions and the Path Towards Mitochondrial Loss.</title>
        <authorList>
            <person name="Novak L.V.F."/>
            <person name="Treitli S.C."/>
            <person name="Pyrih J."/>
            <person name="Halakuc P."/>
            <person name="Pipaliya S.V."/>
            <person name="Vacek V."/>
            <person name="Brzon O."/>
            <person name="Soukal P."/>
            <person name="Eme L."/>
            <person name="Dacks J.B."/>
            <person name="Karnkowska A."/>
            <person name="Elias M."/>
            <person name="Hampl V."/>
        </authorList>
    </citation>
    <scope>NUCLEOTIDE SEQUENCE</scope>
    <source>
        <strain evidence="1">RCP-MX</strain>
    </source>
</reference>
<accession>A0ABQ8UDC1</accession>
<dbReference type="EMBL" id="JAPMOS010000072">
    <property type="protein sequence ID" value="KAJ4456367.1"/>
    <property type="molecule type" value="Genomic_DNA"/>
</dbReference>
<dbReference type="Proteomes" id="UP001141327">
    <property type="component" value="Unassembled WGS sequence"/>
</dbReference>
<evidence type="ECO:0000313" key="2">
    <source>
        <dbReference type="Proteomes" id="UP001141327"/>
    </source>
</evidence>
<keyword evidence="2" id="KW-1185">Reference proteome</keyword>
<protein>
    <submittedName>
        <fullName evidence="1">Uncharacterized protein</fullName>
    </submittedName>
</protein>
<proteinExistence type="predicted"/>
<comment type="caution">
    <text evidence="1">The sequence shown here is derived from an EMBL/GenBank/DDBJ whole genome shotgun (WGS) entry which is preliminary data.</text>
</comment>
<sequence length="195" mass="20716">MFFTGLNFPTTLCTKNADSKASFLIRGVGAATTFFEWGGILQGFWESGIFDDGIYQVPPLPRVRGIHSMRCHITPPPSPTFLRMGALLGSTPLFGYQGLARYRAIFFNEIPSPAITADAHALCVTAPHGGKPPGPGQQTPTSCPLSSHGVTWTKAAQIMVLKFLRAPPEPGDGGYLAVSCLGVFSGSGRGVVQHP</sequence>
<name>A0ABQ8UDC1_9EUKA</name>